<dbReference type="PROSITE" id="PS50035">
    <property type="entry name" value="PLD"/>
    <property type="match status" value="1"/>
</dbReference>
<dbReference type="Gene3D" id="3.30.870.10">
    <property type="entry name" value="Endonuclease Chain A"/>
    <property type="match status" value="1"/>
</dbReference>
<accession>A0A0D3KF56</accession>
<name>A0A0D3KF56_EMIH1</name>
<protein>
    <recommendedName>
        <fullName evidence="1">PLD phosphodiesterase domain-containing protein</fullName>
    </recommendedName>
</protein>
<proteinExistence type="predicted"/>
<evidence type="ECO:0000259" key="1">
    <source>
        <dbReference type="PROSITE" id="PS50035"/>
    </source>
</evidence>
<organism evidence="2 3">
    <name type="scientific">Emiliania huxleyi (strain CCMP1516)</name>
    <dbReference type="NCBI Taxonomy" id="280463"/>
    <lineage>
        <taxon>Eukaryota</taxon>
        <taxon>Haptista</taxon>
        <taxon>Haptophyta</taxon>
        <taxon>Prymnesiophyceae</taxon>
        <taxon>Isochrysidales</taxon>
        <taxon>Noelaerhabdaceae</taxon>
        <taxon>Emiliania</taxon>
    </lineage>
</organism>
<dbReference type="GeneID" id="17279662"/>
<keyword evidence="3" id="KW-1185">Reference proteome</keyword>
<dbReference type="RefSeq" id="XP_005786820.1">
    <property type="nucleotide sequence ID" value="XM_005786763.1"/>
</dbReference>
<dbReference type="Proteomes" id="UP000013827">
    <property type="component" value="Unassembled WGS sequence"/>
</dbReference>
<dbReference type="HOGENOM" id="CLU_2175845_0_0_1"/>
<dbReference type="EnsemblProtists" id="EOD34391">
    <property type="protein sequence ID" value="EOD34391"/>
    <property type="gene ID" value="EMIHUDRAFT_202169"/>
</dbReference>
<reference evidence="2" key="2">
    <citation type="submission" date="2024-10" db="UniProtKB">
        <authorList>
            <consortium name="EnsemblProtists"/>
        </authorList>
    </citation>
    <scope>IDENTIFICATION</scope>
</reference>
<sequence>MSWHQLKACTGPSTADITWFLHGIRILLFAGDSDCPVKAKKRAIALHTKVFLVDDAVFYIGSRNLYPTSLQNFGYVVENSAAAKHFKTAFFDPLWKYSKEAAINASKCEI</sequence>
<dbReference type="KEGG" id="ehx:EMIHUDRAFT_202169"/>
<dbReference type="Pfam" id="PF00614">
    <property type="entry name" value="PLDc"/>
    <property type="match status" value="1"/>
</dbReference>
<evidence type="ECO:0000313" key="3">
    <source>
        <dbReference type="Proteomes" id="UP000013827"/>
    </source>
</evidence>
<dbReference type="InterPro" id="IPR001736">
    <property type="entry name" value="PLipase_D/transphosphatidylase"/>
</dbReference>
<feature type="domain" description="PLD phosphodiesterase" evidence="1">
    <location>
        <begin position="42"/>
        <end position="69"/>
    </location>
</feature>
<dbReference type="GO" id="GO:0003824">
    <property type="term" value="F:catalytic activity"/>
    <property type="evidence" value="ECO:0007669"/>
    <property type="project" value="InterPro"/>
</dbReference>
<dbReference type="PaxDb" id="2903-EOD34391"/>
<reference evidence="3" key="1">
    <citation type="journal article" date="2013" name="Nature">
        <title>Pan genome of the phytoplankton Emiliania underpins its global distribution.</title>
        <authorList>
            <person name="Read B.A."/>
            <person name="Kegel J."/>
            <person name="Klute M.J."/>
            <person name="Kuo A."/>
            <person name="Lefebvre S.C."/>
            <person name="Maumus F."/>
            <person name="Mayer C."/>
            <person name="Miller J."/>
            <person name="Monier A."/>
            <person name="Salamov A."/>
            <person name="Young J."/>
            <person name="Aguilar M."/>
            <person name="Claverie J.M."/>
            <person name="Frickenhaus S."/>
            <person name="Gonzalez K."/>
            <person name="Herman E.K."/>
            <person name="Lin Y.C."/>
            <person name="Napier J."/>
            <person name="Ogata H."/>
            <person name="Sarno A.F."/>
            <person name="Shmutz J."/>
            <person name="Schroeder D."/>
            <person name="de Vargas C."/>
            <person name="Verret F."/>
            <person name="von Dassow P."/>
            <person name="Valentin K."/>
            <person name="Van de Peer Y."/>
            <person name="Wheeler G."/>
            <person name="Dacks J.B."/>
            <person name="Delwiche C.F."/>
            <person name="Dyhrman S.T."/>
            <person name="Glockner G."/>
            <person name="John U."/>
            <person name="Richards T."/>
            <person name="Worden A.Z."/>
            <person name="Zhang X."/>
            <person name="Grigoriev I.V."/>
            <person name="Allen A.E."/>
            <person name="Bidle K."/>
            <person name="Borodovsky M."/>
            <person name="Bowler C."/>
            <person name="Brownlee C."/>
            <person name="Cock J.M."/>
            <person name="Elias M."/>
            <person name="Gladyshev V.N."/>
            <person name="Groth M."/>
            <person name="Guda C."/>
            <person name="Hadaegh A."/>
            <person name="Iglesias-Rodriguez M.D."/>
            <person name="Jenkins J."/>
            <person name="Jones B.M."/>
            <person name="Lawson T."/>
            <person name="Leese F."/>
            <person name="Lindquist E."/>
            <person name="Lobanov A."/>
            <person name="Lomsadze A."/>
            <person name="Malik S.B."/>
            <person name="Marsh M.E."/>
            <person name="Mackinder L."/>
            <person name="Mock T."/>
            <person name="Mueller-Roeber B."/>
            <person name="Pagarete A."/>
            <person name="Parker M."/>
            <person name="Probert I."/>
            <person name="Quesneville H."/>
            <person name="Raines C."/>
            <person name="Rensing S.A."/>
            <person name="Riano-Pachon D.M."/>
            <person name="Richier S."/>
            <person name="Rokitta S."/>
            <person name="Shiraiwa Y."/>
            <person name="Soanes D.M."/>
            <person name="van der Giezen M."/>
            <person name="Wahlund T.M."/>
            <person name="Williams B."/>
            <person name="Wilson W."/>
            <person name="Wolfe G."/>
            <person name="Wurch L.L."/>
        </authorList>
    </citation>
    <scope>NUCLEOTIDE SEQUENCE</scope>
</reference>
<dbReference type="SUPFAM" id="SSF56024">
    <property type="entry name" value="Phospholipase D/nuclease"/>
    <property type="match status" value="1"/>
</dbReference>
<dbReference type="SMART" id="SM00155">
    <property type="entry name" value="PLDc"/>
    <property type="match status" value="1"/>
</dbReference>
<evidence type="ECO:0000313" key="2">
    <source>
        <dbReference type="EnsemblProtists" id="EOD34391"/>
    </source>
</evidence>
<dbReference type="AlphaFoldDB" id="A0A0D3KF56"/>